<keyword evidence="1" id="KW-0456">Lyase</keyword>
<comment type="caution">
    <text evidence="2">The sequence shown here is derived from an EMBL/GenBank/DDBJ whole genome shotgun (WGS) entry which is preliminary data.</text>
</comment>
<dbReference type="PANTHER" id="PTHR30272">
    <property type="entry name" value="3-HYDROXYACYL-[ACYL-CARRIER-PROTEIN] DEHYDRATASE"/>
    <property type="match status" value="1"/>
</dbReference>
<reference evidence="2 3" key="1">
    <citation type="journal article" date="2016" name="Nat. Commun.">
        <title>Thousands of microbial genomes shed light on interconnected biogeochemical processes in an aquifer system.</title>
        <authorList>
            <person name="Anantharaman K."/>
            <person name="Brown C.T."/>
            <person name="Hug L.A."/>
            <person name="Sharon I."/>
            <person name="Castelle C.J."/>
            <person name="Probst A.J."/>
            <person name="Thomas B.C."/>
            <person name="Singh A."/>
            <person name="Wilkins M.J."/>
            <person name="Karaoz U."/>
            <person name="Brodie E.L."/>
            <person name="Williams K.H."/>
            <person name="Hubbard S.S."/>
            <person name="Banfield J.F."/>
        </authorList>
    </citation>
    <scope>NUCLEOTIDE SEQUENCE [LARGE SCALE GENOMIC DNA]</scope>
</reference>
<dbReference type="PANTHER" id="PTHR30272:SF1">
    <property type="entry name" value="3-HYDROXYACYL-[ACYL-CARRIER-PROTEIN] DEHYDRATASE"/>
    <property type="match status" value="1"/>
</dbReference>
<dbReference type="Gene3D" id="3.10.129.10">
    <property type="entry name" value="Hotdog Thioesterase"/>
    <property type="match status" value="1"/>
</dbReference>
<accession>A0A1F5V7L8</accession>
<dbReference type="STRING" id="1817863.A2Y62_05945"/>
<dbReference type="InterPro" id="IPR029069">
    <property type="entry name" value="HotDog_dom_sf"/>
</dbReference>
<dbReference type="GO" id="GO:0016829">
    <property type="term" value="F:lyase activity"/>
    <property type="evidence" value="ECO:0007669"/>
    <property type="project" value="UniProtKB-KW"/>
</dbReference>
<name>A0A1F5V7L8_9BACT</name>
<dbReference type="InterPro" id="IPR013114">
    <property type="entry name" value="FabA_FabZ"/>
</dbReference>
<dbReference type="CDD" id="cd01288">
    <property type="entry name" value="FabZ"/>
    <property type="match status" value="1"/>
</dbReference>
<dbReference type="Pfam" id="PF07977">
    <property type="entry name" value="FabA"/>
    <property type="match status" value="1"/>
</dbReference>
<dbReference type="AlphaFoldDB" id="A0A1F5V7L8"/>
<dbReference type="SUPFAM" id="SSF54637">
    <property type="entry name" value="Thioesterase/thiol ester dehydrase-isomerase"/>
    <property type="match status" value="1"/>
</dbReference>
<dbReference type="NCBIfam" id="NF000582">
    <property type="entry name" value="PRK00006.1"/>
    <property type="match status" value="1"/>
</dbReference>
<dbReference type="EMBL" id="MFGW01000214">
    <property type="protein sequence ID" value="OGF59432.1"/>
    <property type="molecule type" value="Genomic_DNA"/>
</dbReference>
<proteinExistence type="predicted"/>
<organism evidence="2 3">
    <name type="scientific">Candidatus Fischerbacteria bacterium RBG_13_37_8</name>
    <dbReference type="NCBI Taxonomy" id="1817863"/>
    <lineage>
        <taxon>Bacteria</taxon>
        <taxon>Candidatus Fischeribacteriota</taxon>
    </lineage>
</organism>
<protein>
    <recommendedName>
        <fullName evidence="4">3-hydroxyacyl-[acyl-carrier-protein] dehydratase FabZ</fullName>
    </recommendedName>
</protein>
<sequence length="152" mass="17491">MRFYMLDRITEWNVGQSAKGIKNVSMSEDFFTDHFPRYPIMPGVLVIEAMAQLSGVLLQATVKRDYDRNVKAILTMLEKVKFRNAARPGDSLLLDSKIISVNDDSGRIISTATVDEKLIAEAEMMFVWFALEDAQLLEEEQRLLQFWLQDIQ</sequence>
<evidence type="ECO:0000313" key="2">
    <source>
        <dbReference type="EMBL" id="OGF59432.1"/>
    </source>
</evidence>
<evidence type="ECO:0008006" key="4">
    <source>
        <dbReference type="Google" id="ProtNLM"/>
    </source>
</evidence>
<dbReference type="Proteomes" id="UP000178943">
    <property type="component" value="Unassembled WGS sequence"/>
</dbReference>
<evidence type="ECO:0000256" key="1">
    <source>
        <dbReference type="ARBA" id="ARBA00023239"/>
    </source>
</evidence>
<evidence type="ECO:0000313" key="3">
    <source>
        <dbReference type="Proteomes" id="UP000178943"/>
    </source>
</evidence>
<gene>
    <name evidence="2" type="ORF">A2Y62_05945</name>
</gene>